<keyword evidence="2" id="KW-1003">Cell membrane</keyword>
<keyword evidence="5" id="KW-0297">G-protein coupled receptor</keyword>
<protein>
    <recommendedName>
        <fullName evidence="10">G-protein coupled receptors family 1 profile domain-containing protein</fullName>
    </recommendedName>
</protein>
<name>A0A9X6NAE5_HYPEX</name>
<gene>
    <name evidence="11" type="ORF">BV898_14914</name>
</gene>
<comment type="caution">
    <text evidence="11">The sequence shown here is derived from an EMBL/GenBank/DDBJ whole genome shotgun (WGS) entry which is preliminary data.</text>
</comment>
<evidence type="ECO:0000256" key="4">
    <source>
        <dbReference type="ARBA" id="ARBA00022989"/>
    </source>
</evidence>
<dbReference type="Gene3D" id="1.20.1070.10">
    <property type="entry name" value="Rhodopsin 7-helix transmembrane proteins"/>
    <property type="match status" value="1"/>
</dbReference>
<proteinExistence type="predicted"/>
<evidence type="ECO:0000256" key="3">
    <source>
        <dbReference type="ARBA" id="ARBA00022692"/>
    </source>
</evidence>
<evidence type="ECO:0000256" key="7">
    <source>
        <dbReference type="ARBA" id="ARBA00023170"/>
    </source>
</evidence>
<feature type="domain" description="G-protein coupled receptors family 1 profile" evidence="10">
    <location>
        <begin position="96"/>
        <end position="259"/>
    </location>
</feature>
<dbReference type="PANTHER" id="PTHR24228">
    <property type="entry name" value="B2 BRADYKININ RECEPTOR/ANGIOTENSIN II RECEPTOR"/>
    <property type="match status" value="1"/>
</dbReference>
<keyword evidence="7" id="KW-0675">Receptor</keyword>
<evidence type="ECO:0000259" key="10">
    <source>
        <dbReference type="PROSITE" id="PS50262"/>
    </source>
</evidence>
<sequence length="259" mass="29337">MTNLVLFILRLVISVLLFRMAIIRKKLRDCAVCGKPVRVWPRPTSGRHSAISANNADDGQRNLTINFISLGSKRNDGANLSGTERAGMVGRDRTSSKYVFFFVLTLSVIVCPAPDLIFYLLERHANTPFDIYVINLLGVNIVCPLPQYQLSIISNLYPDGWHLGGPACILYMYCLGILNAAIIHIYALISISRRWAIVHPISFRMAHANRTTLTICAVMWIYIHVAEGSNWLIDTLHYRYDVRSYGCSFDFWRVLAQVL</sequence>
<dbReference type="AlphaFoldDB" id="A0A9X6NAE5"/>
<feature type="transmembrane region" description="Helical" evidence="9">
    <location>
        <begin position="170"/>
        <end position="191"/>
    </location>
</feature>
<feature type="transmembrane region" description="Helical" evidence="9">
    <location>
        <begin position="6"/>
        <end position="22"/>
    </location>
</feature>
<dbReference type="InterPro" id="IPR000276">
    <property type="entry name" value="GPCR_Rhodpsn"/>
</dbReference>
<evidence type="ECO:0000256" key="6">
    <source>
        <dbReference type="ARBA" id="ARBA00023136"/>
    </source>
</evidence>
<dbReference type="Proteomes" id="UP000192578">
    <property type="component" value="Unassembled WGS sequence"/>
</dbReference>
<dbReference type="SUPFAM" id="SSF81321">
    <property type="entry name" value="Family A G protein-coupled receptor-like"/>
    <property type="match status" value="1"/>
</dbReference>
<feature type="transmembrane region" description="Helical" evidence="9">
    <location>
        <begin position="212"/>
        <end position="233"/>
    </location>
</feature>
<keyword evidence="4 9" id="KW-1133">Transmembrane helix</keyword>
<keyword evidence="6 9" id="KW-0472">Membrane</keyword>
<dbReference type="PANTHER" id="PTHR24228:SF59">
    <property type="entry name" value="NEUROPEPTIDE RECEPTOR 15"/>
    <property type="match status" value="1"/>
</dbReference>
<keyword evidence="12" id="KW-1185">Reference proteome</keyword>
<accession>A0A9X6NAE5</accession>
<dbReference type="Pfam" id="PF00001">
    <property type="entry name" value="7tm_1"/>
    <property type="match status" value="1"/>
</dbReference>
<evidence type="ECO:0000256" key="9">
    <source>
        <dbReference type="SAM" id="Phobius"/>
    </source>
</evidence>
<evidence type="ECO:0000256" key="5">
    <source>
        <dbReference type="ARBA" id="ARBA00023040"/>
    </source>
</evidence>
<organism evidence="11 12">
    <name type="scientific">Hypsibius exemplaris</name>
    <name type="common">Freshwater tardigrade</name>
    <dbReference type="NCBI Taxonomy" id="2072580"/>
    <lineage>
        <taxon>Eukaryota</taxon>
        <taxon>Metazoa</taxon>
        <taxon>Ecdysozoa</taxon>
        <taxon>Tardigrada</taxon>
        <taxon>Eutardigrada</taxon>
        <taxon>Parachela</taxon>
        <taxon>Hypsibioidea</taxon>
        <taxon>Hypsibiidae</taxon>
        <taxon>Hypsibius</taxon>
    </lineage>
</organism>
<dbReference type="InterPro" id="IPR017452">
    <property type="entry name" value="GPCR_Rhodpsn_7TM"/>
</dbReference>
<dbReference type="GO" id="GO:0005886">
    <property type="term" value="C:plasma membrane"/>
    <property type="evidence" value="ECO:0007669"/>
    <property type="project" value="UniProtKB-SubCell"/>
</dbReference>
<evidence type="ECO:0000256" key="8">
    <source>
        <dbReference type="ARBA" id="ARBA00023224"/>
    </source>
</evidence>
<evidence type="ECO:0000256" key="2">
    <source>
        <dbReference type="ARBA" id="ARBA00022475"/>
    </source>
</evidence>
<keyword evidence="3 9" id="KW-0812">Transmembrane</keyword>
<feature type="transmembrane region" description="Helical" evidence="9">
    <location>
        <begin position="98"/>
        <end position="121"/>
    </location>
</feature>
<dbReference type="GO" id="GO:0004930">
    <property type="term" value="F:G protein-coupled receptor activity"/>
    <property type="evidence" value="ECO:0007669"/>
    <property type="project" value="UniProtKB-KW"/>
</dbReference>
<reference evidence="12" key="1">
    <citation type="submission" date="2017-01" db="EMBL/GenBank/DDBJ databases">
        <title>Comparative genomics of anhydrobiosis in the tardigrade Hypsibius dujardini.</title>
        <authorList>
            <person name="Yoshida Y."/>
            <person name="Koutsovoulos G."/>
            <person name="Laetsch D."/>
            <person name="Stevens L."/>
            <person name="Kumar S."/>
            <person name="Horikawa D."/>
            <person name="Ishino K."/>
            <person name="Komine S."/>
            <person name="Tomita M."/>
            <person name="Blaxter M."/>
            <person name="Arakawa K."/>
        </authorList>
    </citation>
    <scope>NUCLEOTIDE SEQUENCE [LARGE SCALE GENOMIC DNA]</scope>
    <source>
        <strain evidence="12">Z151</strain>
    </source>
</reference>
<evidence type="ECO:0000313" key="11">
    <source>
        <dbReference type="EMBL" id="OWA50395.1"/>
    </source>
</evidence>
<dbReference type="EMBL" id="MTYJ01000191">
    <property type="protein sequence ID" value="OWA50395.1"/>
    <property type="molecule type" value="Genomic_DNA"/>
</dbReference>
<keyword evidence="8" id="KW-0807">Transducer</keyword>
<comment type="subcellular location">
    <subcellularLocation>
        <location evidence="1">Cell membrane</location>
        <topology evidence="1">Multi-pass membrane protein</topology>
    </subcellularLocation>
</comment>
<evidence type="ECO:0000313" key="12">
    <source>
        <dbReference type="Proteomes" id="UP000192578"/>
    </source>
</evidence>
<dbReference type="PROSITE" id="PS50262">
    <property type="entry name" value="G_PROTEIN_RECEP_F1_2"/>
    <property type="match status" value="1"/>
</dbReference>
<evidence type="ECO:0000256" key="1">
    <source>
        <dbReference type="ARBA" id="ARBA00004651"/>
    </source>
</evidence>